<gene>
    <name evidence="13" type="primary">pknB_1</name>
    <name evidence="13" type="ORF">GCM10009846_22900</name>
</gene>
<protein>
    <recommendedName>
        <fullName evidence="1">non-specific serine/threonine protein kinase</fullName>
        <ecNumber evidence="1">2.7.11.1</ecNumber>
    </recommendedName>
</protein>
<dbReference type="EMBL" id="BAAAQT010000006">
    <property type="protein sequence ID" value="GAA2174956.1"/>
    <property type="molecule type" value="Genomic_DNA"/>
</dbReference>
<feature type="domain" description="PASTA" evidence="12">
    <location>
        <begin position="397"/>
        <end position="467"/>
    </location>
</feature>
<evidence type="ECO:0000259" key="12">
    <source>
        <dbReference type="PROSITE" id="PS51178"/>
    </source>
</evidence>
<evidence type="ECO:0000256" key="4">
    <source>
        <dbReference type="ARBA" id="ARBA00022741"/>
    </source>
</evidence>
<dbReference type="InterPro" id="IPR011009">
    <property type="entry name" value="Kinase-like_dom_sf"/>
</dbReference>
<dbReference type="CDD" id="cd14014">
    <property type="entry name" value="STKc_PknB_like"/>
    <property type="match status" value="1"/>
</dbReference>
<dbReference type="Pfam" id="PF03793">
    <property type="entry name" value="PASTA"/>
    <property type="match status" value="2"/>
</dbReference>
<dbReference type="Proteomes" id="UP001501599">
    <property type="component" value="Unassembled WGS sequence"/>
</dbReference>
<dbReference type="Pfam" id="PF00069">
    <property type="entry name" value="Pkinase"/>
    <property type="match status" value="1"/>
</dbReference>
<evidence type="ECO:0000313" key="13">
    <source>
        <dbReference type="EMBL" id="GAA2174956.1"/>
    </source>
</evidence>
<dbReference type="PROSITE" id="PS00108">
    <property type="entry name" value="PROTEIN_KINASE_ST"/>
    <property type="match status" value="1"/>
</dbReference>
<feature type="region of interest" description="Disordered" evidence="9">
    <location>
        <begin position="323"/>
        <end position="356"/>
    </location>
</feature>
<feature type="transmembrane region" description="Helical" evidence="10">
    <location>
        <begin position="374"/>
        <end position="394"/>
    </location>
</feature>
<keyword evidence="6" id="KW-0067">ATP-binding</keyword>
<keyword evidence="3" id="KW-0808">Transferase</keyword>
<dbReference type="Gene3D" id="3.30.10.20">
    <property type="match status" value="3"/>
</dbReference>
<dbReference type="PROSITE" id="PS51178">
    <property type="entry name" value="PASTA"/>
    <property type="match status" value="2"/>
</dbReference>
<evidence type="ECO:0000256" key="3">
    <source>
        <dbReference type="ARBA" id="ARBA00022679"/>
    </source>
</evidence>
<evidence type="ECO:0000256" key="1">
    <source>
        <dbReference type="ARBA" id="ARBA00012513"/>
    </source>
</evidence>
<keyword evidence="10" id="KW-0472">Membrane</keyword>
<comment type="catalytic activity">
    <reaction evidence="8">
        <text>L-seryl-[protein] + ATP = O-phospho-L-seryl-[protein] + ADP + H(+)</text>
        <dbReference type="Rhea" id="RHEA:17989"/>
        <dbReference type="Rhea" id="RHEA-COMP:9863"/>
        <dbReference type="Rhea" id="RHEA-COMP:11604"/>
        <dbReference type="ChEBI" id="CHEBI:15378"/>
        <dbReference type="ChEBI" id="CHEBI:29999"/>
        <dbReference type="ChEBI" id="CHEBI:30616"/>
        <dbReference type="ChEBI" id="CHEBI:83421"/>
        <dbReference type="ChEBI" id="CHEBI:456216"/>
        <dbReference type="EC" id="2.7.11.1"/>
    </reaction>
</comment>
<dbReference type="CDD" id="cd06577">
    <property type="entry name" value="PASTA_pknB"/>
    <property type="match status" value="3"/>
</dbReference>
<dbReference type="InterPro" id="IPR000719">
    <property type="entry name" value="Prot_kinase_dom"/>
</dbReference>
<evidence type="ECO:0000256" key="8">
    <source>
        <dbReference type="ARBA" id="ARBA00048679"/>
    </source>
</evidence>
<feature type="domain" description="Protein kinase" evidence="11">
    <location>
        <begin position="36"/>
        <end position="292"/>
    </location>
</feature>
<dbReference type="SUPFAM" id="SSF56112">
    <property type="entry name" value="Protein kinase-like (PK-like)"/>
    <property type="match status" value="1"/>
</dbReference>
<dbReference type="InterPro" id="IPR008271">
    <property type="entry name" value="Ser/Thr_kinase_AS"/>
</dbReference>
<sequence>MSSACPHDAAPCCLYARLVPPPLDDPLIGRLVDGRYQVDDRIARGGMATVYVATDLRLDRRIAIKVMHPHLADDDQFRERFIQEARQAARLAHPNVVNVLDQGEEPGLAYLVMEHIPSITLRDLLLERGRVRPEQALQVLEAVLAGLSAAHRAGIVHRDIKPENVLLAHDGRIKIADFGLARAATANTATGKALLGTIAYLSPELVTRGVADARSDIYAVGIMLFEMLTGKQPFTGEQPLQIAYQHAHEQVPAPSTLEPSIPHALDLLVHWSTHRDPNLRPADAGEMLEEVVRVRSGERSTTSAHTRMLPVTAPDAETTVVEAAREPRGEQPRREPPRRGIVATSDLPSLDTGDVPPAARALQRKAQARRRRGWVLLALVVVLALLAAGAGWWVNDGPGGRTTVPEVAVGSSIVDATAALEAAGLVVADATQGEFTADVPVDGVLRTDPAPGAELPRGAAVTLVVSLGIEMLAAPQLDGTPLDAAQGAIEGAGFAYAGSLPIFDDADAGTVVTAWIDDGQGTAVASQPQWPRGQRMLVVASRGPAPTLIGLDQASAQTVLQSVGLTLGAVETEASRDVPEGEIIRSVYPEGANPDSGAAVGIVVSSGVPQVQIPADILSRSLPDAQATLEGLGFVVTLDTNVPGPLQSIVQPTAVSPEAGATVDEGSAVTLTAQL</sequence>
<comment type="catalytic activity">
    <reaction evidence="7">
        <text>L-threonyl-[protein] + ATP = O-phospho-L-threonyl-[protein] + ADP + H(+)</text>
        <dbReference type="Rhea" id="RHEA:46608"/>
        <dbReference type="Rhea" id="RHEA-COMP:11060"/>
        <dbReference type="Rhea" id="RHEA-COMP:11605"/>
        <dbReference type="ChEBI" id="CHEBI:15378"/>
        <dbReference type="ChEBI" id="CHEBI:30013"/>
        <dbReference type="ChEBI" id="CHEBI:30616"/>
        <dbReference type="ChEBI" id="CHEBI:61977"/>
        <dbReference type="ChEBI" id="CHEBI:456216"/>
        <dbReference type="EC" id="2.7.11.1"/>
    </reaction>
</comment>
<dbReference type="PANTHER" id="PTHR43289">
    <property type="entry name" value="MITOGEN-ACTIVATED PROTEIN KINASE KINASE KINASE 20-RELATED"/>
    <property type="match status" value="1"/>
</dbReference>
<comment type="caution">
    <text evidence="13">The sequence shown here is derived from an EMBL/GenBank/DDBJ whole genome shotgun (WGS) entry which is preliminary data.</text>
</comment>
<dbReference type="PROSITE" id="PS50011">
    <property type="entry name" value="PROTEIN_KINASE_DOM"/>
    <property type="match status" value="1"/>
</dbReference>
<name>A0ABP5MQ77_9MICO</name>
<keyword evidence="5 13" id="KW-0418">Kinase</keyword>
<dbReference type="PANTHER" id="PTHR43289:SF34">
    <property type="entry name" value="SERINE_THREONINE-PROTEIN KINASE YBDM-RELATED"/>
    <property type="match status" value="1"/>
</dbReference>
<keyword evidence="10" id="KW-1133">Transmembrane helix</keyword>
<feature type="domain" description="PASTA" evidence="12">
    <location>
        <begin position="607"/>
        <end position="675"/>
    </location>
</feature>
<dbReference type="EC" id="2.7.11.1" evidence="1"/>
<dbReference type="SMART" id="SM00220">
    <property type="entry name" value="S_TKc"/>
    <property type="match status" value="1"/>
</dbReference>
<dbReference type="Gene3D" id="3.30.200.20">
    <property type="entry name" value="Phosphorylase Kinase, domain 1"/>
    <property type="match status" value="1"/>
</dbReference>
<evidence type="ECO:0000256" key="9">
    <source>
        <dbReference type="SAM" id="MobiDB-lite"/>
    </source>
</evidence>
<evidence type="ECO:0000256" key="5">
    <source>
        <dbReference type="ARBA" id="ARBA00022777"/>
    </source>
</evidence>
<proteinExistence type="predicted"/>
<evidence type="ECO:0000256" key="6">
    <source>
        <dbReference type="ARBA" id="ARBA00022840"/>
    </source>
</evidence>
<keyword evidence="10" id="KW-0812">Transmembrane</keyword>
<feature type="compositionally biased region" description="Basic and acidic residues" evidence="9">
    <location>
        <begin position="323"/>
        <end position="338"/>
    </location>
</feature>
<keyword evidence="4" id="KW-0547">Nucleotide-binding</keyword>
<evidence type="ECO:0000259" key="11">
    <source>
        <dbReference type="PROSITE" id="PS50011"/>
    </source>
</evidence>
<evidence type="ECO:0000313" key="14">
    <source>
        <dbReference type="Proteomes" id="UP001501599"/>
    </source>
</evidence>
<keyword evidence="14" id="KW-1185">Reference proteome</keyword>
<evidence type="ECO:0000256" key="2">
    <source>
        <dbReference type="ARBA" id="ARBA00022527"/>
    </source>
</evidence>
<keyword evidence="2" id="KW-0723">Serine/threonine-protein kinase</keyword>
<reference evidence="14" key="1">
    <citation type="journal article" date="2019" name="Int. J. Syst. Evol. Microbiol.">
        <title>The Global Catalogue of Microorganisms (GCM) 10K type strain sequencing project: providing services to taxonomists for standard genome sequencing and annotation.</title>
        <authorList>
            <consortium name="The Broad Institute Genomics Platform"/>
            <consortium name="The Broad Institute Genome Sequencing Center for Infectious Disease"/>
            <person name="Wu L."/>
            <person name="Ma J."/>
        </authorList>
    </citation>
    <scope>NUCLEOTIDE SEQUENCE [LARGE SCALE GENOMIC DNA]</scope>
    <source>
        <strain evidence="14">JCM 16026</strain>
    </source>
</reference>
<dbReference type="InterPro" id="IPR005543">
    <property type="entry name" value="PASTA_dom"/>
</dbReference>
<dbReference type="SMART" id="SM00740">
    <property type="entry name" value="PASTA"/>
    <property type="match status" value="3"/>
</dbReference>
<dbReference type="GO" id="GO:0016301">
    <property type="term" value="F:kinase activity"/>
    <property type="evidence" value="ECO:0007669"/>
    <property type="project" value="UniProtKB-KW"/>
</dbReference>
<accession>A0ABP5MQ77</accession>
<dbReference type="NCBIfam" id="NF033483">
    <property type="entry name" value="PknB_PASTA_kin"/>
    <property type="match status" value="1"/>
</dbReference>
<evidence type="ECO:0000256" key="10">
    <source>
        <dbReference type="SAM" id="Phobius"/>
    </source>
</evidence>
<evidence type="ECO:0000256" key="7">
    <source>
        <dbReference type="ARBA" id="ARBA00047899"/>
    </source>
</evidence>
<organism evidence="13 14">
    <name type="scientific">Agrococcus versicolor</name>
    <dbReference type="NCBI Taxonomy" id="501482"/>
    <lineage>
        <taxon>Bacteria</taxon>
        <taxon>Bacillati</taxon>
        <taxon>Actinomycetota</taxon>
        <taxon>Actinomycetes</taxon>
        <taxon>Micrococcales</taxon>
        <taxon>Microbacteriaceae</taxon>
        <taxon>Agrococcus</taxon>
    </lineage>
</organism>
<dbReference type="Gene3D" id="1.10.510.10">
    <property type="entry name" value="Transferase(Phosphotransferase) domain 1"/>
    <property type="match status" value="1"/>
</dbReference>